<evidence type="ECO:0000256" key="15">
    <source>
        <dbReference type="ARBA" id="ARBA00034505"/>
    </source>
</evidence>
<evidence type="ECO:0000256" key="9">
    <source>
        <dbReference type="ARBA" id="ARBA00022833"/>
    </source>
</evidence>
<dbReference type="GO" id="GO:0016562">
    <property type="term" value="P:protein import into peroxisome matrix, receptor recycling"/>
    <property type="evidence" value="ECO:0007669"/>
    <property type="project" value="UniProtKB-ARBA"/>
</dbReference>
<evidence type="ECO:0000256" key="3">
    <source>
        <dbReference type="ARBA" id="ARBA00008704"/>
    </source>
</evidence>
<keyword evidence="7" id="KW-0479">Metal-binding</keyword>
<feature type="domain" description="Pex N-terminal" evidence="16">
    <location>
        <begin position="30"/>
        <end position="269"/>
    </location>
</feature>
<dbReference type="EMBL" id="CP119915">
    <property type="protein sequence ID" value="WFD21144.1"/>
    <property type="molecule type" value="Genomic_DNA"/>
</dbReference>
<gene>
    <name evidence="17" type="primary">PEX12</name>
    <name evidence="17" type="ORF">MCAP1_003401</name>
</gene>
<evidence type="ECO:0000256" key="7">
    <source>
        <dbReference type="ARBA" id="ARBA00022723"/>
    </source>
</evidence>
<evidence type="ECO:0000256" key="1">
    <source>
        <dbReference type="ARBA" id="ARBA00004585"/>
    </source>
</evidence>
<accession>A0AAF0IWT4</accession>
<dbReference type="GO" id="GO:0006513">
    <property type="term" value="P:protein monoubiquitination"/>
    <property type="evidence" value="ECO:0007669"/>
    <property type="project" value="TreeGrafter"/>
</dbReference>
<keyword evidence="8" id="KW-0863">Zinc-finger</keyword>
<protein>
    <recommendedName>
        <fullName evidence="4">Peroxisome assembly protein 12</fullName>
    </recommendedName>
    <alternativeName>
        <fullName evidence="14">Peroxin-12</fullName>
    </alternativeName>
</protein>
<evidence type="ECO:0000256" key="6">
    <source>
        <dbReference type="ARBA" id="ARBA00022692"/>
    </source>
</evidence>
<sequence length="396" mass="44765">MDVLANIDPTSSNSAAADPFRPSFFELIAQEQLSQLLKPAIRYVLTVLAQRHPRYLLRIVNRFDEVYSLLMLAVERHYLYTWTSVSPQKLQATRQLRSREVYISLFFLVGLPYVNAKLLEYWESVGGGVLAEGDDLFGDEPREAQRRRETTVAQARREKWEAAVRRWYPYAQVALQLWMLGYNISYLFGRTPYWRPWLKYMRVDVRRAMGNEAPLQVGAAAKRLPAFTSFPFLFTYLLLRKGASRLLDALKYALPASIFFFKFLEWWYSPSNRRRRGGDGGGEAAKQIAPPAVLAPSSQGVLYQPPSTYQAPAVLSQAQVDLPVDDTFADAAAPATLLHNACPLCGAAPIQNACVLTTGYAFCYTCANAYVDKWHRCPVTLAPLPAGIEHIRRVLV</sequence>
<evidence type="ECO:0000256" key="10">
    <source>
        <dbReference type="ARBA" id="ARBA00022927"/>
    </source>
</evidence>
<evidence type="ECO:0000256" key="5">
    <source>
        <dbReference type="ARBA" id="ARBA00022448"/>
    </source>
</evidence>
<keyword evidence="10" id="KW-0653">Protein transport</keyword>
<keyword evidence="11" id="KW-1133">Transmembrane helix</keyword>
<dbReference type="Pfam" id="PF04757">
    <property type="entry name" value="Pex2_Pex12"/>
    <property type="match status" value="1"/>
</dbReference>
<dbReference type="GO" id="GO:0004842">
    <property type="term" value="F:ubiquitin-protein transferase activity"/>
    <property type="evidence" value="ECO:0007669"/>
    <property type="project" value="TreeGrafter"/>
</dbReference>
<proteinExistence type="inferred from homology"/>
<dbReference type="AlphaFoldDB" id="A0AAF0IWT4"/>
<keyword evidence="5" id="KW-0813">Transport</keyword>
<dbReference type="InterPro" id="IPR006845">
    <property type="entry name" value="Pex_N"/>
</dbReference>
<dbReference type="SUPFAM" id="SSF57850">
    <property type="entry name" value="RING/U-box"/>
    <property type="match status" value="1"/>
</dbReference>
<evidence type="ECO:0000256" key="2">
    <source>
        <dbReference type="ARBA" id="ARBA00004906"/>
    </source>
</evidence>
<evidence type="ECO:0000256" key="14">
    <source>
        <dbReference type="ARBA" id="ARBA00029692"/>
    </source>
</evidence>
<dbReference type="PANTHER" id="PTHR12888">
    <property type="entry name" value="PEROXISOME ASSEMBLY PROTEIN 12 PEROXIN-12"/>
    <property type="match status" value="1"/>
</dbReference>
<keyword evidence="9" id="KW-0862">Zinc</keyword>
<keyword evidence="12" id="KW-0472">Membrane</keyword>
<evidence type="ECO:0000313" key="18">
    <source>
        <dbReference type="Proteomes" id="UP001220961"/>
    </source>
</evidence>
<evidence type="ECO:0000256" key="12">
    <source>
        <dbReference type="ARBA" id="ARBA00023136"/>
    </source>
</evidence>
<name>A0AAF0IWT4_9BASI</name>
<keyword evidence="6" id="KW-0812">Transmembrane</keyword>
<evidence type="ECO:0000256" key="11">
    <source>
        <dbReference type="ARBA" id="ARBA00022989"/>
    </source>
</evidence>
<comment type="similarity">
    <text evidence="3">Belongs to the pex2/pex10/pex12 family.</text>
</comment>
<evidence type="ECO:0000256" key="13">
    <source>
        <dbReference type="ARBA" id="ARBA00023140"/>
    </source>
</evidence>
<evidence type="ECO:0000256" key="8">
    <source>
        <dbReference type="ARBA" id="ARBA00022771"/>
    </source>
</evidence>
<dbReference type="InterPro" id="IPR017375">
    <property type="entry name" value="PEX12"/>
</dbReference>
<dbReference type="GO" id="GO:0016874">
    <property type="term" value="F:ligase activity"/>
    <property type="evidence" value="ECO:0007669"/>
    <property type="project" value="UniProtKB-KW"/>
</dbReference>
<evidence type="ECO:0000313" key="17">
    <source>
        <dbReference type="EMBL" id="WFD21144.1"/>
    </source>
</evidence>
<dbReference type="GO" id="GO:1990429">
    <property type="term" value="C:peroxisomal importomer complex"/>
    <property type="evidence" value="ECO:0007669"/>
    <property type="project" value="TreeGrafter"/>
</dbReference>
<dbReference type="PIRSF" id="PIRSF038074">
    <property type="entry name" value="Peroxisome_assembly_p12"/>
    <property type="match status" value="1"/>
</dbReference>
<dbReference type="Proteomes" id="UP001220961">
    <property type="component" value="Chromosome 8"/>
</dbReference>
<dbReference type="GO" id="GO:0005778">
    <property type="term" value="C:peroxisomal membrane"/>
    <property type="evidence" value="ECO:0007669"/>
    <property type="project" value="UniProtKB-SubCell"/>
</dbReference>
<reference evidence="17" key="1">
    <citation type="submission" date="2023-03" db="EMBL/GenBank/DDBJ databases">
        <title>Mating type loci evolution in Malassezia.</title>
        <authorList>
            <person name="Coelho M.A."/>
        </authorList>
    </citation>
    <scope>NUCLEOTIDE SEQUENCE</scope>
    <source>
        <strain evidence="17">CBS 10434</strain>
    </source>
</reference>
<comment type="subunit">
    <text evidence="15">Component of the PEX2-PEX10-PEX12 retrotranslocation channel, composed of PEX2, PEX10 and PEX12.</text>
</comment>
<dbReference type="GO" id="GO:0008270">
    <property type="term" value="F:zinc ion binding"/>
    <property type="evidence" value="ECO:0007669"/>
    <property type="project" value="UniProtKB-KW"/>
</dbReference>
<evidence type="ECO:0000256" key="4">
    <source>
        <dbReference type="ARBA" id="ARBA00018980"/>
    </source>
</evidence>
<comment type="subcellular location">
    <subcellularLocation>
        <location evidence="1">Peroxisome membrane</location>
        <topology evidence="1">Multi-pass membrane protein</topology>
    </subcellularLocation>
</comment>
<organism evidence="17 18">
    <name type="scientific">Malassezia caprae</name>
    <dbReference type="NCBI Taxonomy" id="1381934"/>
    <lineage>
        <taxon>Eukaryota</taxon>
        <taxon>Fungi</taxon>
        <taxon>Dikarya</taxon>
        <taxon>Basidiomycota</taxon>
        <taxon>Ustilaginomycotina</taxon>
        <taxon>Malasseziomycetes</taxon>
        <taxon>Malasseziales</taxon>
        <taxon>Malasseziaceae</taxon>
        <taxon>Malassezia</taxon>
    </lineage>
</organism>
<keyword evidence="13" id="KW-0576">Peroxisome</keyword>
<evidence type="ECO:0000259" key="16">
    <source>
        <dbReference type="Pfam" id="PF04757"/>
    </source>
</evidence>
<comment type="pathway">
    <text evidence="2">Protein modification; protein ubiquitination.</text>
</comment>
<keyword evidence="18" id="KW-1185">Reference proteome</keyword>
<dbReference type="PANTHER" id="PTHR12888:SF0">
    <property type="entry name" value="PEROXISOME ASSEMBLY PROTEIN 12"/>
    <property type="match status" value="1"/>
</dbReference>
<keyword evidence="17" id="KW-0436">Ligase</keyword>